<evidence type="ECO:0000313" key="9">
    <source>
        <dbReference type="EMBL" id="TQS17266.1"/>
    </source>
</evidence>
<accession>A0A544YKK2</accession>
<dbReference type="Proteomes" id="UP000316541">
    <property type="component" value="Unassembled WGS sequence"/>
</dbReference>
<keyword evidence="3" id="KW-0805">Transcription regulation</keyword>
<evidence type="ECO:0000259" key="7">
    <source>
        <dbReference type="Pfam" id="PF04542"/>
    </source>
</evidence>
<dbReference type="Pfam" id="PF08281">
    <property type="entry name" value="Sigma70_r4_2"/>
    <property type="match status" value="1"/>
</dbReference>
<evidence type="ECO:0000256" key="1">
    <source>
        <dbReference type="ARBA" id="ARBA00010641"/>
    </source>
</evidence>
<proteinExistence type="inferred from homology"/>
<dbReference type="GO" id="GO:0006352">
    <property type="term" value="P:DNA-templated transcription initiation"/>
    <property type="evidence" value="ECO:0007669"/>
    <property type="project" value="InterPro"/>
</dbReference>
<keyword evidence="5" id="KW-0804">Transcription</keyword>
<evidence type="ECO:0000256" key="2">
    <source>
        <dbReference type="ARBA" id="ARBA00011344"/>
    </source>
</evidence>
<sequence length="325" mass="34909">MNDQAQLAEHFDRSRGHLRGVAFRMLGSADEADDAVQETWLRACRADSGSVDNLTAWLTTITGRVCLDMLRSRTRRREDLADLTELDMLAPHDETSDPADEAVLSDSVGLALLVVLDTLGPAERAAFVLHDLFAVPFDEIAMIVERTPAAAKKLASRARRRVHGSADIPYSDLARQRAVVDAFLAASRAGDLDALLAVLAPDVVRRADYAALRGQAKAPAEVRGARAVAEETRTNIRRARFAWPALVNGAVGAVIAPRGRLLLVLEIGVVGDRIASIDVIGDPERLKEVRLGLADVPSPVAAPPSDPRPLSHAGRVSGEGHREAS</sequence>
<evidence type="ECO:0000256" key="6">
    <source>
        <dbReference type="SAM" id="MobiDB-lite"/>
    </source>
</evidence>
<dbReference type="InterPro" id="IPR036388">
    <property type="entry name" value="WH-like_DNA-bd_sf"/>
</dbReference>
<dbReference type="GO" id="GO:0003677">
    <property type="term" value="F:DNA binding"/>
    <property type="evidence" value="ECO:0007669"/>
    <property type="project" value="InterPro"/>
</dbReference>
<gene>
    <name evidence="9" type="ORF">FLX08_30330</name>
</gene>
<dbReference type="NCBIfam" id="TIGR02937">
    <property type="entry name" value="sigma70-ECF"/>
    <property type="match status" value="1"/>
</dbReference>
<dbReference type="SUPFAM" id="SSF54427">
    <property type="entry name" value="NTF2-like"/>
    <property type="match status" value="1"/>
</dbReference>
<name>A0A544YKK2_9ACTN</name>
<feature type="domain" description="RNA polymerase sigma-70 region 2" evidence="7">
    <location>
        <begin position="12"/>
        <end position="76"/>
    </location>
</feature>
<dbReference type="PANTHER" id="PTHR30173:SF43">
    <property type="entry name" value="ECF RNA POLYMERASE SIGMA FACTOR SIGI-RELATED"/>
    <property type="match status" value="1"/>
</dbReference>
<keyword evidence="4" id="KW-0731">Sigma factor</keyword>
<evidence type="ECO:0000256" key="5">
    <source>
        <dbReference type="ARBA" id="ARBA00023163"/>
    </source>
</evidence>
<evidence type="ECO:0000313" key="10">
    <source>
        <dbReference type="Proteomes" id="UP000316541"/>
    </source>
</evidence>
<evidence type="ECO:0000256" key="3">
    <source>
        <dbReference type="ARBA" id="ARBA00023015"/>
    </source>
</evidence>
<evidence type="ECO:0000259" key="8">
    <source>
        <dbReference type="Pfam" id="PF08281"/>
    </source>
</evidence>
<comment type="caution">
    <text evidence="9">The sequence shown here is derived from an EMBL/GenBank/DDBJ whole genome shotgun (WGS) entry which is preliminary data.</text>
</comment>
<dbReference type="InterPro" id="IPR052704">
    <property type="entry name" value="ECF_Sigma-70_Domain"/>
</dbReference>
<organism evidence="9 10">
    <name type="scientific">Microbispora hainanensis</name>
    <dbReference type="NCBI Taxonomy" id="568844"/>
    <lineage>
        <taxon>Bacteria</taxon>
        <taxon>Bacillati</taxon>
        <taxon>Actinomycetota</taxon>
        <taxon>Actinomycetes</taxon>
        <taxon>Streptosporangiales</taxon>
        <taxon>Streptosporangiaceae</taxon>
        <taxon>Microbispora</taxon>
    </lineage>
</organism>
<feature type="domain" description="RNA polymerase sigma factor 70 region 4 type 2" evidence="8">
    <location>
        <begin position="111"/>
        <end position="161"/>
    </location>
</feature>
<dbReference type="InterPro" id="IPR032710">
    <property type="entry name" value="NTF2-like_dom_sf"/>
</dbReference>
<reference evidence="9 10" key="1">
    <citation type="submission" date="2019-07" db="EMBL/GenBank/DDBJ databases">
        <title>Microbispora hainanensis DSM 45428.</title>
        <authorList>
            <person name="Thawai C."/>
        </authorList>
    </citation>
    <scope>NUCLEOTIDE SEQUENCE [LARGE SCALE GENOMIC DNA]</scope>
    <source>
        <strain evidence="9 10">DSM 45428</strain>
    </source>
</reference>
<dbReference type="Pfam" id="PF04542">
    <property type="entry name" value="Sigma70_r2"/>
    <property type="match status" value="1"/>
</dbReference>
<dbReference type="PANTHER" id="PTHR30173">
    <property type="entry name" value="SIGMA 19 FACTOR"/>
    <property type="match status" value="1"/>
</dbReference>
<dbReference type="SUPFAM" id="SSF88946">
    <property type="entry name" value="Sigma2 domain of RNA polymerase sigma factors"/>
    <property type="match status" value="1"/>
</dbReference>
<dbReference type="InterPro" id="IPR007627">
    <property type="entry name" value="RNA_pol_sigma70_r2"/>
</dbReference>
<dbReference type="Gene3D" id="1.10.10.10">
    <property type="entry name" value="Winged helix-like DNA-binding domain superfamily/Winged helix DNA-binding domain"/>
    <property type="match status" value="1"/>
</dbReference>
<dbReference type="Gene3D" id="3.10.450.50">
    <property type="match status" value="1"/>
</dbReference>
<dbReference type="InterPro" id="IPR013249">
    <property type="entry name" value="RNA_pol_sigma70_r4_t2"/>
</dbReference>
<dbReference type="RefSeq" id="WP_142623684.1">
    <property type="nucleotide sequence ID" value="NZ_VIRM01000048.1"/>
</dbReference>
<evidence type="ECO:0000256" key="4">
    <source>
        <dbReference type="ARBA" id="ARBA00023082"/>
    </source>
</evidence>
<protein>
    <submittedName>
        <fullName evidence="9">Sigma-70 family RNA polymerase sigma factor</fullName>
    </submittedName>
</protein>
<dbReference type="SUPFAM" id="SSF88659">
    <property type="entry name" value="Sigma3 and sigma4 domains of RNA polymerase sigma factors"/>
    <property type="match status" value="1"/>
</dbReference>
<dbReference type="InterPro" id="IPR014284">
    <property type="entry name" value="RNA_pol_sigma-70_dom"/>
</dbReference>
<dbReference type="Gene3D" id="1.10.1740.10">
    <property type="match status" value="1"/>
</dbReference>
<dbReference type="EMBL" id="VIRM01000048">
    <property type="protein sequence ID" value="TQS17266.1"/>
    <property type="molecule type" value="Genomic_DNA"/>
</dbReference>
<dbReference type="InterPro" id="IPR013325">
    <property type="entry name" value="RNA_pol_sigma_r2"/>
</dbReference>
<dbReference type="GO" id="GO:0016987">
    <property type="term" value="F:sigma factor activity"/>
    <property type="evidence" value="ECO:0007669"/>
    <property type="project" value="UniProtKB-KW"/>
</dbReference>
<comment type="similarity">
    <text evidence="1">Belongs to the sigma-70 factor family. ECF subfamily.</text>
</comment>
<dbReference type="AlphaFoldDB" id="A0A544YKK2"/>
<feature type="region of interest" description="Disordered" evidence="6">
    <location>
        <begin position="297"/>
        <end position="325"/>
    </location>
</feature>
<comment type="subunit">
    <text evidence="2">Interacts transiently with the RNA polymerase catalytic core formed by RpoA, RpoB, RpoC and RpoZ (2 alpha, 1 beta, 1 beta' and 1 omega subunit) to form the RNA polymerase holoenzyme that can initiate transcription.</text>
</comment>
<dbReference type="InterPro" id="IPR013324">
    <property type="entry name" value="RNA_pol_sigma_r3/r4-like"/>
</dbReference>